<evidence type="ECO:0000313" key="1">
    <source>
        <dbReference type="EMBL" id="SEB96046.1"/>
    </source>
</evidence>
<protein>
    <submittedName>
        <fullName evidence="1">Uncharacterized protein</fullName>
    </submittedName>
</protein>
<gene>
    <name evidence="1" type="ORF">SAMN05216178_2913</name>
</gene>
<evidence type="ECO:0000313" key="2">
    <source>
        <dbReference type="Proteomes" id="UP000198982"/>
    </source>
</evidence>
<reference evidence="2" key="1">
    <citation type="submission" date="2016-10" db="EMBL/GenBank/DDBJ databases">
        <authorList>
            <person name="Varghese N."/>
            <person name="Submissions S."/>
        </authorList>
    </citation>
    <scope>NUCLEOTIDE SEQUENCE [LARGE SCALE GENOMIC DNA]</scope>
    <source>
        <strain evidence="2">DSM 9751</strain>
    </source>
</reference>
<dbReference type="EMBL" id="FNTJ01000001">
    <property type="protein sequence ID" value="SEB96046.1"/>
    <property type="molecule type" value="Genomic_DNA"/>
</dbReference>
<name>A0A1H4NLB1_9PSED</name>
<organism evidence="1 2">
    <name type="scientific">Pseudomonas saponiphila</name>
    <dbReference type="NCBI Taxonomy" id="556534"/>
    <lineage>
        <taxon>Bacteria</taxon>
        <taxon>Pseudomonadati</taxon>
        <taxon>Pseudomonadota</taxon>
        <taxon>Gammaproteobacteria</taxon>
        <taxon>Pseudomonadales</taxon>
        <taxon>Pseudomonadaceae</taxon>
        <taxon>Pseudomonas</taxon>
    </lineage>
</organism>
<sequence length="177" mass="19238">MAIGYVGGWTSKAGLLVQEGGGSSSKPVSQSAKVRQMLSLVGSNPTVLDIRKMDQLKLHKQIKGFDPTNVTTKSLGSMSTFLKNNGLISDVTALNLLNAGDKFDRFGIPKNPDEPFNALEYFAMKLDDIQNNNIKGNKYANYLVPEYKKAIYVLQSLQNYGKGNGTTVTDKNVSAKA</sequence>
<proteinExistence type="predicted"/>
<dbReference type="Proteomes" id="UP000198982">
    <property type="component" value="Unassembled WGS sequence"/>
</dbReference>
<keyword evidence="2" id="KW-1185">Reference proteome</keyword>
<dbReference type="RefSeq" id="WP_092314588.1">
    <property type="nucleotide sequence ID" value="NZ_FNTJ01000001.1"/>
</dbReference>
<accession>A0A1H4NLB1</accession>
<dbReference type="AlphaFoldDB" id="A0A1H4NLB1"/>